<dbReference type="InterPro" id="IPR006533">
    <property type="entry name" value="T6SS_Vgr_RhsGE"/>
</dbReference>
<evidence type="ECO:0000313" key="3">
    <source>
        <dbReference type="Proteomes" id="UP000240572"/>
    </source>
</evidence>
<evidence type="ECO:0000313" key="2">
    <source>
        <dbReference type="EMBL" id="PSK93413.1"/>
    </source>
</evidence>
<sequence length="541" mass="58158">MSLTSFPPGSAAPTDVVSQKVWINGAVLSNEVLLSQLTVQKTFNKIASARLVFVDGSAAERDFALSSGDLFKPGNEIRIGLGYDGDVTTVFEGIIVKHSIKIGQGGRSLLMVEAKDKAIKLTGARKSAYFSEKTDSDILSELAGGAGLQTEIATTAFSHKQMVQFDTTDWDFMLTRAEANSMLVLTDDGKIVIGKPVAAGPAVLTALFGSNIMEFEAEMDARRQLKSVKADSWSPTNLELDESSEGTATFTEPGNITASELADILAADLQLTHTGNLGQQQLQDWADAYALRSKLSKAVGRVRVQGSADAKPGVMITLSGVGDRFNGDVWVTGVLHHFDGNWTSDVQFGWAEGWFYKKEEVMNKPAAGLLPGINGLQVGTVVDTADPEGNYRLKVHVPTITGGGDGFWARVVSPDAGQDRGLYFRPQTGDEVILGFLNDDPREPVVLGCMHSKDKKALPFRENEEFGVITKEKVKVLLDDTNKKLTLSVTTSSGDKTIILNDSGAMELKDEYGNSIKMEQSGITIEASANVTIKGAQVLIN</sequence>
<dbReference type="InterPro" id="IPR006531">
    <property type="entry name" value="Gp5/Vgr_OB"/>
</dbReference>
<accession>A0A2P8D880</accession>
<proteinExistence type="predicted"/>
<dbReference type="NCBIfam" id="TIGR01646">
    <property type="entry name" value="vgr_GE"/>
    <property type="match status" value="1"/>
</dbReference>
<dbReference type="SUPFAM" id="SSF69255">
    <property type="entry name" value="gp5 N-terminal domain-like"/>
    <property type="match status" value="1"/>
</dbReference>
<organism evidence="2 3">
    <name type="scientific">Taibaiella chishuiensis</name>
    <dbReference type="NCBI Taxonomy" id="1434707"/>
    <lineage>
        <taxon>Bacteria</taxon>
        <taxon>Pseudomonadati</taxon>
        <taxon>Bacteroidota</taxon>
        <taxon>Chitinophagia</taxon>
        <taxon>Chitinophagales</taxon>
        <taxon>Chitinophagaceae</taxon>
        <taxon>Taibaiella</taxon>
    </lineage>
</organism>
<dbReference type="EMBL" id="PYGD01000002">
    <property type="protein sequence ID" value="PSK93413.1"/>
    <property type="molecule type" value="Genomic_DNA"/>
</dbReference>
<name>A0A2P8D880_9BACT</name>
<gene>
    <name evidence="2" type="ORF">B0I18_102383</name>
</gene>
<dbReference type="Gene3D" id="2.40.50.230">
    <property type="entry name" value="Gp5 N-terminal domain"/>
    <property type="match status" value="1"/>
</dbReference>
<dbReference type="Proteomes" id="UP000240572">
    <property type="component" value="Unassembled WGS sequence"/>
</dbReference>
<comment type="caution">
    <text evidence="2">The sequence shown here is derived from an EMBL/GenBank/DDBJ whole genome shotgun (WGS) entry which is preliminary data.</text>
</comment>
<dbReference type="OrthoDB" id="1907165at2"/>
<protein>
    <submittedName>
        <fullName evidence="2">Rhs element Vgr protein</fullName>
    </submittedName>
</protein>
<dbReference type="SUPFAM" id="SSF69279">
    <property type="entry name" value="Phage tail proteins"/>
    <property type="match status" value="1"/>
</dbReference>
<dbReference type="Pfam" id="PF04717">
    <property type="entry name" value="Phage_base_V"/>
    <property type="match status" value="1"/>
</dbReference>
<dbReference type="AlphaFoldDB" id="A0A2P8D880"/>
<dbReference type="InterPro" id="IPR037026">
    <property type="entry name" value="Vgr_OB-fold_dom_sf"/>
</dbReference>
<evidence type="ECO:0000259" key="1">
    <source>
        <dbReference type="Pfam" id="PF04717"/>
    </source>
</evidence>
<reference evidence="2 3" key="1">
    <citation type="submission" date="2018-03" db="EMBL/GenBank/DDBJ databases">
        <title>Genomic Encyclopedia of Type Strains, Phase III (KMG-III): the genomes of soil and plant-associated and newly described type strains.</title>
        <authorList>
            <person name="Whitman W."/>
        </authorList>
    </citation>
    <scope>NUCLEOTIDE SEQUENCE [LARGE SCALE GENOMIC DNA]</scope>
    <source>
        <strain evidence="2 3">CGMCC 1.12700</strain>
    </source>
</reference>
<feature type="domain" description="Gp5/Type VI secretion system Vgr protein OB-fold" evidence="1">
    <location>
        <begin position="378"/>
        <end position="451"/>
    </location>
</feature>
<dbReference type="RefSeq" id="WP_106522418.1">
    <property type="nucleotide sequence ID" value="NZ_PYGD01000002.1"/>
</dbReference>
<keyword evidence="3" id="KW-1185">Reference proteome</keyword>